<protein>
    <recommendedName>
        <fullName evidence="1">GSKIP domain-containing protein</fullName>
    </recommendedName>
</protein>
<proteinExistence type="predicted"/>
<dbReference type="Proteomes" id="UP001476247">
    <property type="component" value="Unassembled WGS sequence"/>
</dbReference>
<dbReference type="Gene3D" id="3.30.2280.10">
    <property type="entry name" value="Hypothetical protein (hspc210)"/>
    <property type="match status" value="1"/>
</dbReference>
<dbReference type="SUPFAM" id="SSF103107">
    <property type="entry name" value="Hypothetical protein c14orf129, hspc210"/>
    <property type="match status" value="1"/>
</dbReference>
<evidence type="ECO:0000259" key="1">
    <source>
        <dbReference type="Pfam" id="PF05303"/>
    </source>
</evidence>
<dbReference type="InterPro" id="IPR023231">
    <property type="entry name" value="GSKIP_dom_sf"/>
</dbReference>
<name>A0ABP9XXL5_9FUNG</name>
<sequence length="154" mass="17323">MRHALLCDELDDIIHSYNYGIVPGSATVFVKDEVNNMGRLDLTLLEGVMIVVEVSEEGYKVASCSPLSNAAVAITTSKTVQKNLEIMFDTMDNLLMAVSPMFCQIFQQALYDKLESVHRTNIPSSTQEPTQQQLLDLDQTISQQVLEELQNWMH</sequence>
<evidence type="ECO:0000313" key="3">
    <source>
        <dbReference type="Proteomes" id="UP001476247"/>
    </source>
</evidence>
<dbReference type="Pfam" id="PF05303">
    <property type="entry name" value="GSKIP_dom"/>
    <property type="match status" value="1"/>
</dbReference>
<gene>
    <name evidence="2" type="ORF">HPULCUR_004918</name>
</gene>
<reference evidence="2 3" key="1">
    <citation type="submission" date="2024-04" db="EMBL/GenBank/DDBJ databases">
        <title>genome sequences of Mucor flavus KT1a and Helicostylum pulchrum KT1b strains isolation_sourced from the surface of a dry-aged beef.</title>
        <authorList>
            <person name="Toyotome T."/>
            <person name="Hosono M."/>
            <person name="Torimaru M."/>
            <person name="Fukuda K."/>
            <person name="Mikami N."/>
        </authorList>
    </citation>
    <scope>NUCLEOTIDE SEQUENCE [LARGE SCALE GENOMIC DNA]</scope>
    <source>
        <strain evidence="2 3">KT1b</strain>
    </source>
</reference>
<keyword evidence="3" id="KW-1185">Reference proteome</keyword>
<comment type="caution">
    <text evidence="2">The sequence shown here is derived from an EMBL/GenBank/DDBJ whole genome shotgun (WGS) entry which is preliminary data.</text>
</comment>
<evidence type="ECO:0000313" key="2">
    <source>
        <dbReference type="EMBL" id="GAA5799502.1"/>
    </source>
</evidence>
<dbReference type="EMBL" id="BAABUJ010000013">
    <property type="protein sequence ID" value="GAA5799502.1"/>
    <property type="molecule type" value="Genomic_DNA"/>
</dbReference>
<organism evidence="2 3">
    <name type="scientific">Helicostylum pulchrum</name>
    <dbReference type="NCBI Taxonomy" id="562976"/>
    <lineage>
        <taxon>Eukaryota</taxon>
        <taxon>Fungi</taxon>
        <taxon>Fungi incertae sedis</taxon>
        <taxon>Mucoromycota</taxon>
        <taxon>Mucoromycotina</taxon>
        <taxon>Mucoromycetes</taxon>
        <taxon>Mucorales</taxon>
        <taxon>Mucorineae</taxon>
        <taxon>Mucoraceae</taxon>
        <taxon>Helicostylum</taxon>
    </lineage>
</organism>
<accession>A0ABP9XXL5</accession>
<feature type="domain" description="GSKIP" evidence="1">
    <location>
        <begin position="9"/>
        <end position="116"/>
    </location>
</feature>
<dbReference type="InterPro" id="IPR007967">
    <property type="entry name" value="GSKIP_dom"/>
</dbReference>